<accession>A0A7T4IR39</accession>
<evidence type="ECO:0000256" key="1">
    <source>
        <dbReference type="SAM" id="Phobius"/>
    </source>
</evidence>
<feature type="transmembrane region" description="Helical" evidence="1">
    <location>
        <begin position="6"/>
        <end position="22"/>
    </location>
</feature>
<organism evidence="2 3">
    <name type="scientific">Streptococcus oralis</name>
    <dbReference type="NCBI Taxonomy" id="1303"/>
    <lineage>
        <taxon>Bacteria</taxon>
        <taxon>Bacillati</taxon>
        <taxon>Bacillota</taxon>
        <taxon>Bacilli</taxon>
        <taxon>Lactobacillales</taxon>
        <taxon>Streptococcaceae</taxon>
        <taxon>Streptococcus</taxon>
    </lineage>
</organism>
<dbReference type="Proteomes" id="UP000595948">
    <property type="component" value="Chromosome"/>
</dbReference>
<dbReference type="RefSeq" id="WP_198458968.1">
    <property type="nucleotide sequence ID" value="NZ_CP066059.1"/>
</dbReference>
<keyword evidence="1" id="KW-1133">Transmembrane helix</keyword>
<gene>
    <name evidence="2" type="ORF">I6H78_04855</name>
</gene>
<feature type="transmembrane region" description="Helical" evidence="1">
    <location>
        <begin position="139"/>
        <end position="162"/>
    </location>
</feature>
<feature type="transmembrane region" description="Helical" evidence="1">
    <location>
        <begin position="339"/>
        <end position="361"/>
    </location>
</feature>
<feature type="transmembrane region" description="Helical" evidence="1">
    <location>
        <begin position="96"/>
        <end position="114"/>
    </location>
</feature>
<feature type="transmembrane region" description="Helical" evidence="1">
    <location>
        <begin position="367"/>
        <end position="386"/>
    </location>
</feature>
<protein>
    <submittedName>
        <fullName evidence="2">Uncharacterized protein</fullName>
    </submittedName>
</protein>
<dbReference type="EMBL" id="CP066059">
    <property type="protein sequence ID" value="QQC34595.1"/>
    <property type="molecule type" value="Genomic_DNA"/>
</dbReference>
<evidence type="ECO:0000313" key="2">
    <source>
        <dbReference type="EMBL" id="QQC34595.1"/>
    </source>
</evidence>
<dbReference type="AlphaFoldDB" id="A0A7T4IR39"/>
<sequence>MDITKLMSVFNFSLLLVFLVFYERHKNNERLKNPFYKMIERILSKYYSGYFLRFNDLKYYPKLKLIYSDLICQLYNEGIYQETLESYVKSKEKSTFTLMSFLTLLGAYLGGLQLENLISIINILKEKIYEIIPSFSNDILISLLIVLLLMFGLFAIFTLILYGSNSIVEKYSLKKQGKRIIKDVLEFSKNNKGITKNLNSDNIIFTDQNIYFLDIRIIRTKKKYIIYFPKEVISSLGKSEWVIEHSDDVIGIPHIILNNNEYVFVFKKSADKLSINLNKINPVAAYPTSEMDLQKLRIIFQILFLGADMEYSRQNFVLRWLNSIVSISKTNGRGAKARTIFASIILFVLFMGVFGLIIFILPFFGTWYFYILLLFFILFYLALIFVKKMFS</sequence>
<name>A0A7T4IR39_STROR</name>
<keyword evidence="1" id="KW-0472">Membrane</keyword>
<evidence type="ECO:0000313" key="3">
    <source>
        <dbReference type="Proteomes" id="UP000595948"/>
    </source>
</evidence>
<proteinExistence type="predicted"/>
<keyword evidence="1" id="KW-0812">Transmembrane</keyword>
<reference evidence="2 3" key="1">
    <citation type="submission" date="2020-12" db="EMBL/GenBank/DDBJ databases">
        <title>FDA dAtabase for Regulatory Grade micrObial Sequences (FDA-ARGOS): Supporting development and validation of Infectious Disease Dx tests.</title>
        <authorList>
            <person name="Sproer C."/>
            <person name="Gronow S."/>
            <person name="Severitt S."/>
            <person name="Schroder I."/>
            <person name="Tallon L."/>
            <person name="Sadzewicz L."/>
            <person name="Zhao X."/>
            <person name="Boylan J."/>
            <person name="Ott S."/>
            <person name="Bowen H."/>
            <person name="Vavikolanu K."/>
            <person name="Mehta A."/>
            <person name="Aluvathingal J."/>
            <person name="Nadendla S."/>
            <person name="Lowell S."/>
            <person name="Myers T."/>
            <person name="Yan Y."/>
            <person name="Sichtig H."/>
        </authorList>
    </citation>
    <scope>NUCLEOTIDE SEQUENCE [LARGE SCALE GENOMIC DNA]</scope>
    <source>
        <strain evidence="2 3">FDAARGOS_1021</strain>
    </source>
</reference>